<dbReference type="GO" id="GO:0004674">
    <property type="term" value="F:protein serine/threonine kinase activity"/>
    <property type="evidence" value="ECO:0007669"/>
    <property type="project" value="TreeGrafter"/>
</dbReference>
<evidence type="ECO:0000256" key="1">
    <source>
        <dbReference type="SAM" id="MobiDB-lite"/>
    </source>
</evidence>
<feature type="compositionally biased region" description="Polar residues" evidence="1">
    <location>
        <begin position="422"/>
        <end position="432"/>
    </location>
</feature>
<feature type="compositionally biased region" description="Acidic residues" evidence="1">
    <location>
        <begin position="476"/>
        <end position="485"/>
    </location>
</feature>
<evidence type="ECO:0000313" key="4">
    <source>
        <dbReference type="Proteomes" id="UP000076738"/>
    </source>
</evidence>
<dbReference type="InterPro" id="IPR036465">
    <property type="entry name" value="vWFA_dom_sf"/>
</dbReference>
<dbReference type="PANTHER" id="PTHR47763">
    <property type="entry name" value="ALPHA-PROTEIN KINASE VWKA"/>
    <property type="match status" value="1"/>
</dbReference>
<dbReference type="OrthoDB" id="301415at2759"/>
<dbReference type="SUPFAM" id="SSF53300">
    <property type="entry name" value="vWA-like"/>
    <property type="match status" value="1"/>
</dbReference>
<reference evidence="3 4" key="1">
    <citation type="journal article" date="2016" name="Mol. Biol. Evol.">
        <title>Comparative Genomics of Early-Diverging Mushroom-Forming Fungi Provides Insights into the Origins of Lignocellulose Decay Capabilities.</title>
        <authorList>
            <person name="Nagy L.G."/>
            <person name="Riley R."/>
            <person name="Tritt A."/>
            <person name="Adam C."/>
            <person name="Daum C."/>
            <person name="Floudas D."/>
            <person name="Sun H."/>
            <person name="Yadav J.S."/>
            <person name="Pangilinan J."/>
            <person name="Larsson K.H."/>
            <person name="Matsuura K."/>
            <person name="Barry K."/>
            <person name="Labutti K."/>
            <person name="Kuo R."/>
            <person name="Ohm R.A."/>
            <person name="Bhattacharya S.S."/>
            <person name="Shirouzu T."/>
            <person name="Yoshinaga Y."/>
            <person name="Martin F.M."/>
            <person name="Grigoriev I.V."/>
            <person name="Hibbett D.S."/>
        </authorList>
    </citation>
    <scope>NUCLEOTIDE SEQUENCE [LARGE SCALE GENOMIC DNA]</scope>
    <source>
        <strain evidence="3 4">TUFC12733</strain>
    </source>
</reference>
<dbReference type="Pfam" id="PF00092">
    <property type="entry name" value="VWA"/>
    <property type="match status" value="1"/>
</dbReference>
<proteinExistence type="predicted"/>
<feature type="region of interest" description="Disordered" evidence="1">
    <location>
        <begin position="445"/>
        <end position="497"/>
    </location>
</feature>
<feature type="region of interest" description="Disordered" evidence="1">
    <location>
        <begin position="400"/>
        <end position="432"/>
    </location>
</feature>
<evidence type="ECO:0000313" key="3">
    <source>
        <dbReference type="EMBL" id="KZO97079.1"/>
    </source>
</evidence>
<gene>
    <name evidence="3" type="ORF">CALVIDRAFT_536548</name>
</gene>
<protein>
    <recommendedName>
        <fullName evidence="2">VWFA domain-containing protein</fullName>
    </recommendedName>
</protein>
<accession>A0A167MUU5</accession>
<dbReference type="Proteomes" id="UP000076738">
    <property type="component" value="Unassembled WGS sequence"/>
</dbReference>
<dbReference type="AlphaFoldDB" id="A0A167MUU5"/>
<dbReference type="STRING" id="1330018.A0A167MUU5"/>
<sequence>MAAPDHAGFAYVAPSASYPMSTPDAGDGMDADRDMDMASAMDGLDIEEPMVASSAFATSSTGPVPMNPEAGPPRKMLDLVFIQDATGSQGSYISHATENIEEICNTIVNTGKLVRPDDLRVGLIAFRDHPPQDNTFITKKFPFTSDIGAVKENLKTLYASGGGDGPEAVTAALHDALYNMDWRPDARRMVVLIADAPPHGLGEYGDGFDNGSPDGYDPIEIVREMATRGITLFFVACEPALSGYLYANEFYHAMTSLTGGTVLPLTTSSLLSHAIIGSVLENLDMEDLIREVGQHVANRVLGGDDVDDIARQLHEHLMLRNESTKKLKIESIYRTSEESAHNIQVWQQAADLKSARPLLKRVTGSRFTDKYQSSKYSSTKGGIYHYSSATSSFSPYAPSLPPRSGAVSTESSIVTPPMTPIRSPTASPPSSNKFGEFAAFSAPKTTLAPSPFGAPGGLPRRSLDMRDGSGYGRGMDDDDDDDDDDGRGGGMSFEEDQISYDQVRRIVIASTFRGMRT</sequence>
<dbReference type="InterPro" id="IPR052969">
    <property type="entry name" value="Thr-specific_kinase-like"/>
</dbReference>
<keyword evidence="4" id="KW-1185">Reference proteome</keyword>
<dbReference type="InterPro" id="IPR002035">
    <property type="entry name" value="VWF_A"/>
</dbReference>
<dbReference type="PANTHER" id="PTHR47763:SF1">
    <property type="entry name" value="DUF659 DOMAIN-CONTAINING PROTEIN"/>
    <property type="match status" value="1"/>
</dbReference>
<dbReference type="Gene3D" id="3.40.50.410">
    <property type="entry name" value="von Willebrand factor, type A domain"/>
    <property type="match status" value="1"/>
</dbReference>
<dbReference type="GO" id="GO:0005737">
    <property type="term" value="C:cytoplasm"/>
    <property type="evidence" value="ECO:0007669"/>
    <property type="project" value="TreeGrafter"/>
</dbReference>
<evidence type="ECO:0000259" key="2">
    <source>
        <dbReference type="PROSITE" id="PS50234"/>
    </source>
</evidence>
<name>A0A167MUU5_CALVF</name>
<feature type="domain" description="VWFA" evidence="2">
    <location>
        <begin position="78"/>
        <end position="292"/>
    </location>
</feature>
<dbReference type="EMBL" id="KV417281">
    <property type="protein sequence ID" value="KZO97079.1"/>
    <property type="molecule type" value="Genomic_DNA"/>
</dbReference>
<dbReference type="PROSITE" id="PS50234">
    <property type="entry name" value="VWFA"/>
    <property type="match status" value="1"/>
</dbReference>
<dbReference type="SMART" id="SM00327">
    <property type="entry name" value="VWA"/>
    <property type="match status" value="1"/>
</dbReference>
<organism evidence="3 4">
    <name type="scientific">Calocera viscosa (strain TUFC12733)</name>
    <dbReference type="NCBI Taxonomy" id="1330018"/>
    <lineage>
        <taxon>Eukaryota</taxon>
        <taxon>Fungi</taxon>
        <taxon>Dikarya</taxon>
        <taxon>Basidiomycota</taxon>
        <taxon>Agaricomycotina</taxon>
        <taxon>Dacrymycetes</taxon>
        <taxon>Dacrymycetales</taxon>
        <taxon>Dacrymycetaceae</taxon>
        <taxon>Calocera</taxon>
    </lineage>
</organism>